<dbReference type="AlphaFoldDB" id="A0A8H7Z1V8"/>
<comment type="caution">
    <text evidence="1">The sequence shown here is derived from an EMBL/GenBank/DDBJ whole genome shotgun (WGS) entry which is preliminary data.</text>
</comment>
<protein>
    <submittedName>
        <fullName evidence="1">Uncharacterized protein</fullName>
    </submittedName>
</protein>
<evidence type="ECO:0000313" key="2">
    <source>
        <dbReference type="Proteomes" id="UP000670092"/>
    </source>
</evidence>
<accession>A0A8H7Z1V8</accession>
<evidence type="ECO:0000313" key="1">
    <source>
        <dbReference type="EMBL" id="KAG5302710.1"/>
    </source>
</evidence>
<dbReference type="Proteomes" id="UP000670092">
    <property type="component" value="Unassembled WGS sequence"/>
</dbReference>
<sequence>MSKETVYPNICHIVSSLTRFYMYSPVSVWSYGNFGIFKCLGSRSCNVINREDHAVTRSLSTADVKMLHPCKLHRSPSQLSMILLRPSGSQYD</sequence>
<dbReference type="EMBL" id="JAEVHI010000001">
    <property type="protein sequence ID" value="KAG5302710.1"/>
    <property type="molecule type" value="Genomic_DNA"/>
</dbReference>
<name>A0A8H7Z1V8_AJECA</name>
<organism evidence="1 2">
    <name type="scientific">Ajellomyces capsulatus</name>
    <name type="common">Darling's disease fungus</name>
    <name type="synonym">Histoplasma capsulatum</name>
    <dbReference type="NCBI Taxonomy" id="5037"/>
    <lineage>
        <taxon>Eukaryota</taxon>
        <taxon>Fungi</taxon>
        <taxon>Dikarya</taxon>
        <taxon>Ascomycota</taxon>
        <taxon>Pezizomycotina</taxon>
        <taxon>Eurotiomycetes</taxon>
        <taxon>Eurotiomycetidae</taxon>
        <taxon>Onygenales</taxon>
        <taxon>Ajellomycetaceae</taxon>
        <taxon>Histoplasma</taxon>
    </lineage>
</organism>
<proteinExistence type="predicted"/>
<dbReference type="VEuPathDB" id="FungiDB:I7I52_00433"/>
<gene>
    <name evidence="1" type="ORF">I7I52_00433</name>
</gene>
<reference evidence="1 2" key="1">
    <citation type="submission" date="2021-01" db="EMBL/GenBank/DDBJ databases">
        <title>Chromosome-level genome assembly of a human fungal pathogen reveals clustering of transcriptionally co-regulated genes.</title>
        <authorList>
            <person name="Voorhies M."/>
            <person name="Cohen S."/>
            <person name="Shea T.P."/>
            <person name="Petrus S."/>
            <person name="Munoz J.F."/>
            <person name="Poplawski S."/>
            <person name="Goldman W.E."/>
            <person name="Michael T."/>
            <person name="Cuomo C.A."/>
            <person name="Sil A."/>
            <person name="Beyhan S."/>
        </authorList>
    </citation>
    <scope>NUCLEOTIDE SEQUENCE [LARGE SCALE GENOMIC DNA]</scope>
    <source>
        <strain evidence="1 2">G184AR</strain>
    </source>
</reference>